<dbReference type="Pfam" id="PF03186">
    <property type="entry name" value="CobD_Cbib"/>
    <property type="match status" value="1"/>
</dbReference>
<comment type="function">
    <text evidence="9">Converts cobyric acid to cobinamide by the addition of aminopropanol on the F carboxylic group.</text>
</comment>
<feature type="transmembrane region" description="Helical" evidence="9">
    <location>
        <begin position="284"/>
        <end position="302"/>
    </location>
</feature>
<keyword evidence="7 9" id="KW-1133">Transmembrane helix</keyword>
<dbReference type="Proteomes" id="UP000237718">
    <property type="component" value="Unassembled WGS sequence"/>
</dbReference>
<evidence type="ECO:0000313" key="10">
    <source>
        <dbReference type="EMBL" id="PRZ46993.1"/>
    </source>
</evidence>
<name>A0A2T1AEH3_TRISK</name>
<evidence type="ECO:0000256" key="9">
    <source>
        <dbReference type="HAMAP-Rule" id="MF_00024"/>
    </source>
</evidence>
<evidence type="ECO:0000256" key="6">
    <source>
        <dbReference type="ARBA" id="ARBA00022692"/>
    </source>
</evidence>
<sequence>MSTAALLIPALILDAALGEPKWLWSRLPHPAVLMGRLVQALDDGLNEGDGKRGRGVVAVAVLVLTGLVLGWTLSWLGSVVSVLIAAILIAQRSLIDHVSAVATGLRQGLPEGRAAVAMIVSRDTDSMTGPQVARSAIESGAENFSDGVIAPVFWFLVAGLPGLLIYKLINTADSMIGYRTEAYEEFGWAAARFDDVLNIIPARLSALLLAVVTRRTGDWGEISTDARKHRSPNAGWPEAAMARALGVALAGPRSYDGEMRDFAWVNDSGSKSADAHAITRCCQILWKSWGLTLVLVVALGLLF</sequence>
<dbReference type="PANTHER" id="PTHR34308:SF1">
    <property type="entry name" value="COBALAMIN BIOSYNTHESIS PROTEIN CBIB"/>
    <property type="match status" value="1"/>
</dbReference>
<dbReference type="AlphaFoldDB" id="A0A2T1AEH3"/>
<dbReference type="RefSeq" id="WP_106164241.1">
    <property type="nucleotide sequence ID" value="NZ_JAGDDX010000010.1"/>
</dbReference>
<dbReference type="EMBL" id="PVUF01000008">
    <property type="protein sequence ID" value="PRZ46993.1"/>
    <property type="molecule type" value="Genomic_DNA"/>
</dbReference>
<organism evidence="10 11">
    <name type="scientific">Tritonibacter scottomollicae</name>
    <name type="common">Epibacterium scottomollicae</name>
    <dbReference type="NCBI Taxonomy" id="483013"/>
    <lineage>
        <taxon>Bacteria</taxon>
        <taxon>Pseudomonadati</taxon>
        <taxon>Pseudomonadota</taxon>
        <taxon>Alphaproteobacteria</taxon>
        <taxon>Rhodobacterales</taxon>
        <taxon>Paracoccaceae</taxon>
        <taxon>Tritonibacter</taxon>
    </lineage>
</organism>
<reference evidence="10 11" key="1">
    <citation type="submission" date="2018-03" db="EMBL/GenBank/DDBJ databases">
        <title>Genomic Encyclopedia of Archaeal and Bacterial Type Strains, Phase II (KMG-II): from individual species to whole genera.</title>
        <authorList>
            <person name="Goeker M."/>
        </authorList>
    </citation>
    <scope>NUCLEOTIDE SEQUENCE [LARGE SCALE GENOMIC DNA]</scope>
    <source>
        <strain evidence="10 11">DSM 25328</strain>
    </source>
</reference>
<dbReference type="PANTHER" id="PTHR34308">
    <property type="entry name" value="COBALAMIN BIOSYNTHESIS PROTEIN CBIB"/>
    <property type="match status" value="1"/>
</dbReference>
<proteinExistence type="inferred from homology"/>
<comment type="caution">
    <text evidence="9">Lacks conserved residue(s) required for the propagation of feature annotation.</text>
</comment>
<evidence type="ECO:0000256" key="5">
    <source>
        <dbReference type="ARBA" id="ARBA00022573"/>
    </source>
</evidence>
<dbReference type="GO" id="GO:0048472">
    <property type="term" value="F:threonine-phosphate decarboxylase activity"/>
    <property type="evidence" value="ECO:0007669"/>
    <property type="project" value="InterPro"/>
</dbReference>
<evidence type="ECO:0000256" key="4">
    <source>
        <dbReference type="ARBA" id="ARBA00022475"/>
    </source>
</evidence>
<evidence type="ECO:0000256" key="8">
    <source>
        <dbReference type="ARBA" id="ARBA00023136"/>
    </source>
</evidence>
<dbReference type="NCBIfam" id="TIGR00380">
    <property type="entry name" value="cobal_cbiB"/>
    <property type="match status" value="1"/>
</dbReference>
<evidence type="ECO:0000256" key="7">
    <source>
        <dbReference type="ARBA" id="ARBA00022989"/>
    </source>
</evidence>
<evidence type="ECO:0000256" key="1">
    <source>
        <dbReference type="ARBA" id="ARBA00004651"/>
    </source>
</evidence>
<accession>A0A2T1AEH3</accession>
<dbReference type="InterPro" id="IPR004485">
    <property type="entry name" value="Cobalamin_biosynth_CobD/CbiB"/>
</dbReference>
<dbReference type="GO" id="GO:0009236">
    <property type="term" value="P:cobalamin biosynthetic process"/>
    <property type="evidence" value="ECO:0007669"/>
    <property type="project" value="UniProtKB-UniRule"/>
</dbReference>
<keyword evidence="5 9" id="KW-0169">Cobalamin biosynthesis</keyword>
<feature type="transmembrane region" description="Helical" evidence="9">
    <location>
        <begin position="56"/>
        <end position="89"/>
    </location>
</feature>
<comment type="caution">
    <text evidence="10">The sequence shown here is derived from an EMBL/GenBank/DDBJ whole genome shotgun (WGS) entry which is preliminary data.</text>
</comment>
<evidence type="ECO:0000313" key="11">
    <source>
        <dbReference type="Proteomes" id="UP000237718"/>
    </source>
</evidence>
<dbReference type="UniPathway" id="UPA00148"/>
<keyword evidence="6 9" id="KW-0812">Transmembrane</keyword>
<keyword evidence="4 9" id="KW-1003">Cell membrane</keyword>
<evidence type="ECO:0000256" key="3">
    <source>
        <dbReference type="ARBA" id="ARBA00006263"/>
    </source>
</evidence>
<comment type="similarity">
    <text evidence="3 9">Belongs to the CobD/CbiB family.</text>
</comment>
<comment type="pathway">
    <text evidence="2 9">Cofactor biosynthesis; adenosylcobalamin biosynthesis.</text>
</comment>
<protein>
    <recommendedName>
        <fullName evidence="9">Cobalamin biosynthesis protein CobD</fullName>
    </recommendedName>
</protein>
<comment type="subcellular location">
    <subcellularLocation>
        <location evidence="1 9">Cell membrane</location>
        <topology evidence="1 9">Multi-pass membrane protein</topology>
    </subcellularLocation>
</comment>
<dbReference type="GO" id="GO:0015420">
    <property type="term" value="F:ABC-type vitamin B12 transporter activity"/>
    <property type="evidence" value="ECO:0007669"/>
    <property type="project" value="UniProtKB-UniRule"/>
</dbReference>
<feature type="transmembrane region" description="Helical" evidence="9">
    <location>
        <begin position="148"/>
        <end position="169"/>
    </location>
</feature>
<dbReference type="GO" id="GO:0005886">
    <property type="term" value="C:plasma membrane"/>
    <property type="evidence" value="ECO:0007669"/>
    <property type="project" value="UniProtKB-SubCell"/>
</dbReference>
<evidence type="ECO:0000256" key="2">
    <source>
        <dbReference type="ARBA" id="ARBA00004953"/>
    </source>
</evidence>
<keyword evidence="8 9" id="KW-0472">Membrane</keyword>
<gene>
    <name evidence="9" type="primary">cobD</name>
    <name evidence="10" type="ORF">CLV89_108140</name>
</gene>
<dbReference type="OrthoDB" id="9811967at2"/>
<dbReference type="HAMAP" id="MF_00024">
    <property type="entry name" value="CobD_CbiB"/>
    <property type="match status" value="1"/>
</dbReference>